<dbReference type="STRING" id="106549.A0A540L0T6"/>
<reference evidence="1 2" key="1">
    <citation type="journal article" date="2019" name="G3 (Bethesda)">
        <title>Sequencing of a Wild Apple (Malus baccata) Genome Unravels the Differences Between Cultivated and Wild Apple Species Regarding Disease Resistance and Cold Tolerance.</title>
        <authorList>
            <person name="Chen X."/>
        </authorList>
    </citation>
    <scope>NUCLEOTIDE SEQUENCE [LARGE SCALE GENOMIC DNA]</scope>
    <source>
        <strain evidence="2">cv. Shandingzi</strain>
        <tissue evidence="1">Leaves</tissue>
    </source>
</reference>
<organism evidence="1 2">
    <name type="scientific">Malus baccata</name>
    <name type="common">Siberian crab apple</name>
    <name type="synonym">Pyrus baccata</name>
    <dbReference type="NCBI Taxonomy" id="106549"/>
    <lineage>
        <taxon>Eukaryota</taxon>
        <taxon>Viridiplantae</taxon>
        <taxon>Streptophyta</taxon>
        <taxon>Embryophyta</taxon>
        <taxon>Tracheophyta</taxon>
        <taxon>Spermatophyta</taxon>
        <taxon>Magnoliopsida</taxon>
        <taxon>eudicotyledons</taxon>
        <taxon>Gunneridae</taxon>
        <taxon>Pentapetalae</taxon>
        <taxon>rosids</taxon>
        <taxon>fabids</taxon>
        <taxon>Rosales</taxon>
        <taxon>Rosaceae</taxon>
        <taxon>Amygdaloideae</taxon>
        <taxon>Maleae</taxon>
        <taxon>Malus</taxon>
    </lineage>
</organism>
<accession>A0A540L0T6</accession>
<dbReference type="Gene3D" id="1.10.760.10">
    <property type="entry name" value="Cytochrome c-like domain"/>
    <property type="match status" value="1"/>
</dbReference>
<evidence type="ECO:0000313" key="1">
    <source>
        <dbReference type="EMBL" id="TQD79929.1"/>
    </source>
</evidence>
<evidence type="ECO:0000313" key="2">
    <source>
        <dbReference type="Proteomes" id="UP000315295"/>
    </source>
</evidence>
<dbReference type="AlphaFoldDB" id="A0A540L0T6"/>
<dbReference type="GO" id="GO:0020037">
    <property type="term" value="F:heme binding"/>
    <property type="evidence" value="ECO:0007669"/>
    <property type="project" value="InterPro"/>
</dbReference>
<sequence length="96" mass="10875">MSVPPILLLSRKAPVTSRVIFKTGEKIFKTKCTQCHTVEKGAGHKQAEGKLCLFVLRGRQRQEIVIGYRDSWSSPLVFVGLLVHGRRSSLRWRQGN</sequence>
<dbReference type="Proteomes" id="UP000315295">
    <property type="component" value="Unassembled WGS sequence"/>
</dbReference>
<name>A0A540L0T6_MALBA</name>
<evidence type="ECO:0008006" key="3">
    <source>
        <dbReference type="Google" id="ProtNLM"/>
    </source>
</evidence>
<dbReference type="EMBL" id="VIEB01000832">
    <property type="protein sequence ID" value="TQD79929.1"/>
    <property type="molecule type" value="Genomic_DNA"/>
</dbReference>
<dbReference type="SUPFAM" id="SSF46626">
    <property type="entry name" value="Cytochrome c"/>
    <property type="match status" value="1"/>
</dbReference>
<gene>
    <name evidence="1" type="ORF">C1H46_034521</name>
</gene>
<proteinExistence type="predicted"/>
<keyword evidence="2" id="KW-1185">Reference proteome</keyword>
<dbReference type="GO" id="GO:0009055">
    <property type="term" value="F:electron transfer activity"/>
    <property type="evidence" value="ECO:0007669"/>
    <property type="project" value="InterPro"/>
</dbReference>
<comment type="caution">
    <text evidence="1">The sequence shown here is derived from an EMBL/GenBank/DDBJ whole genome shotgun (WGS) entry which is preliminary data.</text>
</comment>
<dbReference type="InterPro" id="IPR036909">
    <property type="entry name" value="Cyt_c-like_dom_sf"/>
</dbReference>
<protein>
    <recommendedName>
        <fullName evidence="3">Cytochrome c domain-containing protein</fullName>
    </recommendedName>
</protein>